<accession>A0A7D6CEL8</accession>
<dbReference type="SMART" id="SM01294">
    <property type="entry name" value="PKS_PP_betabranch"/>
    <property type="match status" value="1"/>
</dbReference>
<dbReference type="GO" id="GO:0033068">
    <property type="term" value="P:macrolide biosynthetic process"/>
    <property type="evidence" value="ECO:0007669"/>
    <property type="project" value="UniProtKB-ARBA"/>
</dbReference>
<dbReference type="PRINTS" id="PR01217">
    <property type="entry name" value="PRICHEXTENSN"/>
</dbReference>
<keyword evidence="8" id="KW-0012">Acyltransferase</keyword>
<dbReference type="Gene3D" id="3.30.70.3290">
    <property type="match status" value="1"/>
</dbReference>
<dbReference type="PANTHER" id="PTHR43775:SF51">
    <property type="entry name" value="INACTIVE PHENOLPHTHIOCEROL SYNTHESIS POLYKETIDE SYNTHASE TYPE I PKS1-RELATED"/>
    <property type="match status" value="1"/>
</dbReference>
<feature type="region of interest" description="N-terminal hotdog fold" evidence="9">
    <location>
        <begin position="930"/>
        <end position="1053"/>
    </location>
</feature>
<evidence type="ECO:0000256" key="9">
    <source>
        <dbReference type="PROSITE-ProRule" id="PRU01363"/>
    </source>
</evidence>
<dbReference type="InterPro" id="IPR020806">
    <property type="entry name" value="PKS_PP-bd"/>
</dbReference>
<feature type="active site" description="Proton donor; for dehydratase activity" evidence="9">
    <location>
        <position position="1126"/>
    </location>
</feature>
<dbReference type="SMART" id="SM00826">
    <property type="entry name" value="PKS_DH"/>
    <property type="match status" value="1"/>
</dbReference>
<keyword evidence="7" id="KW-0511">Multifunctional enzyme</keyword>
<evidence type="ECO:0000256" key="8">
    <source>
        <dbReference type="ARBA" id="ARBA00023315"/>
    </source>
</evidence>
<dbReference type="SUPFAM" id="SSF47336">
    <property type="entry name" value="ACP-like"/>
    <property type="match status" value="1"/>
</dbReference>
<dbReference type="Gene3D" id="3.10.129.110">
    <property type="entry name" value="Polyketide synthase dehydratase"/>
    <property type="match status" value="1"/>
</dbReference>
<feature type="compositionally biased region" description="Low complexity" evidence="10">
    <location>
        <begin position="2316"/>
        <end position="2325"/>
    </location>
</feature>
<name>A0A7D6CEL8_9ACTN</name>
<evidence type="ECO:0000256" key="10">
    <source>
        <dbReference type="SAM" id="MobiDB-lite"/>
    </source>
</evidence>
<dbReference type="Pfam" id="PF08990">
    <property type="entry name" value="Docking"/>
    <property type="match status" value="1"/>
</dbReference>
<dbReference type="Gene3D" id="3.40.47.10">
    <property type="match status" value="2"/>
</dbReference>
<dbReference type="CDD" id="cd00833">
    <property type="entry name" value="PKS"/>
    <property type="match status" value="2"/>
</dbReference>
<dbReference type="GO" id="GO:0004315">
    <property type="term" value="F:3-oxoacyl-[acyl-carrier-protein] synthase activity"/>
    <property type="evidence" value="ECO:0007669"/>
    <property type="project" value="InterPro"/>
</dbReference>
<dbReference type="Pfam" id="PF16197">
    <property type="entry name" value="KAsynt_C_assoc"/>
    <property type="match status" value="1"/>
</dbReference>
<protein>
    <submittedName>
        <fullName evidence="14">SDR family NAD(P)-dependent oxidoreductase</fullName>
    </submittedName>
</protein>
<dbReference type="EMBL" id="CP058905">
    <property type="protein sequence ID" value="QLJ96648.1"/>
    <property type="molecule type" value="Genomic_DNA"/>
</dbReference>
<dbReference type="InterPro" id="IPR055123">
    <property type="entry name" value="SpnB-like_Rossmann"/>
</dbReference>
<dbReference type="Pfam" id="PF08659">
    <property type="entry name" value="KR"/>
    <property type="match status" value="1"/>
</dbReference>
<dbReference type="Pfam" id="PF14765">
    <property type="entry name" value="PS-DH"/>
    <property type="match status" value="1"/>
</dbReference>
<feature type="compositionally biased region" description="Low complexity" evidence="10">
    <location>
        <begin position="2276"/>
        <end position="2287"/>
    </location>
</feature>
<dbReference type="PROSITE" id="PS52019">
    <property type="entry name" value="PKS_MFAS_DH"/>
    <property type="match status" value="1"/>
</dbReference>
<dbReference type="InterPro" id="IPR036291">
    <property type="entry name" value="NAD(P)-bd_dom_sf"/>
</dbReference>
<feature type="domain" description="Ketosynthase family 3 (KS3)" evidence="12">
    <location>
        <begin position="33"/>
        <end position="459"/>
    </location>
</feature>
<feature type="compositionally biased region" description="Pro residues" evidence="10">
    <location>
        <begin position="2288"/>
        <end position="2315"/>
    </location>
</feature>
<feature type="compositionally biased region" description="Low complexity" evidence="10">
    <location>
        <begin position="2193"/>
        <end position="2208"/>
    </location>
</feature>
<dbReference type="SMART" id="SM00822">
    <property type="entry name" value="PKS_KR"/>
    <property type="match status" value="1"/>
</dbReference>
<feature type="domain" description="Ketosynthase family 3 (KS3)" evidence="12">
    <location>
        <begin position="1783"/>
        <end position="2209"/>
    </location>
</feature>
<dbReference type="InterPro" id="IPR050091">
    <property type="entry name" value="PKS_NRPS_Biosynth_Enz"/>
</dbReference>
<feature type="compositionally biased region" description="Pro residues" evidence="10">
    <location>
        <begin position="2328"/>
        <end position="2340"/>
    </location>
</feature>
<dbReference type="InterPro" id="IPR049900">
    <property type="entry name" value="PKS_mFAS_DH"/>
</dbReference>
<evidence type="ECO:0000256" key="4">
    <source>
        <dbReference type="ARBA" id="ARBA00022553"/>
    </source>
</evidence>
<keyword evidence="3" id="KW-0596">Phosphopantetheine</keyword>
<dbReference type="InterPro" id="IPR036736">
    <property type="entry name" value="ACP-like_sf"/>
</dbReference>
<dbReference type="PROSITE" id="PS00012">
    <property type="entry name" value="PHOSPHOPANTETHEINE"/>
    <property type="match status" value="1"/>
</dbReference>
<dbReference type="FunFam" id="3.40.366.10:FF:000002">
    <property type="entry name" value="Probable polyketide synthase 2"/>
    <property type="match status" value="1"/>
</dbReference>
<dbReference type="SMART" id="SM00823">
    <property type="entry name" value="PKS_PP"/>
    <property type="match status" value="1"/>
</dbReference>
<dbReference type="FunFam" id="1.10.1200.10:FF:000007">
    <property type="entry name" value="Probable polyketide synthase pks17"/>
    <property type="match status" value="1"/>
</dbReference>
<feature type="compositionally biased region" description="Pro residues" evidence="10">
    <location>
        <begin position="2209"/>
        <end position="2275"/>
    </location>
</feature>
<dbReference type="PROSITE" id="PS52004">
    <property type="entry name" value="KS3_2"/>
    <property type="match status" value="2"/>
</dbReference>
<feature type="domain" description="Carrier" evidence="11">
    <location>
        <begin position="1682"/>
        <end position="1760"/>
    </location>
</feature>
<dbReference type="InterPro" id="IPR057326">
    <property type="entry name" value="KR_dom"/>
</dbReference>
<dbReference type="Pfam" id="PF00109">
    <property type="entry name" value="ketoacyl-synt"/>
    <property type="match status" value="2"/>
</dbReference>
<dbReference type="InterPro" id="IPR016035">
    <property type="entry name" value="Acyl_Trfase/lysoPLipase"/>
</dbReference>
<dbReference type="InterPro" id="IPR020807">
    <property type="entry name" value="PKS_DH"/>
</dbReference>
<feature type="domain" description="PKS/mFAS DH" evidence="13">
    <location>
        <begin position="930"/>
        <end position="1203"/>
    </location>
</feature>
<dbReference type="InterPro" id="IPR032821">
    <property type="entry name" value="PKS_assoc"/>
</dbReference>
<dbReference type="Gene3D" id="3.40.50.720">
    <property type="entry name" value="NAD(P)-binding Rossmann-like Domain"/>
    <property type="match status" value="1"/>
</dbReference>
<organism evidence="14">
    <name type="scientific">Micromonospora carbonacea</name>
    <dbReference type="NCBI Taxonomy" id="47853"/>
    <lineage>
        <taxon>Bacteria</taxon>
        <taxon>Bacillati</taxon>
        <taxon>Actinomycetota</taxon>
        <taxon>Actinomycetes</taxon>
        <taxon>Micromonosporales</taxon>
        <taxon>Micromonosporaceae</taxon>
        <taxon>Micromonospora</taxon>
    </lineage>
</organism>
<dbReference type="Pfam" id="PF22953">
    <property type="entry name" value="SpnB_Rossmann"/>
    <property type="match status" value="1"/>
</dbReference>
<dbReference type="InterPro" id="IPR042104">
    <property type="entry name" value="PKS_dehydratase_sf"/>
</dbReference>
<evidence type="ECO:0000259" key="11">
    <source>
        <dbReference type="PROSITE" id="PS50075"/>
    </source>
</evidence>
<feature type="compositionally biased region" description="Pro residues" evidence="10">
    <location>
        <begin position="2348"/>
        <end position="2374"/>
    </location>
</feature>
<dbReference type="InterPro" id="IPR018201">
    <property type="entry name" value="Ketoacyl_synth_AS"/>
</dbReference>
<evidence type="ECO:0000313" key="14">
    <source>
        <dbReference type="EMBL" id="QLJ96648.1"/>
    </source>
</evidence>
<dbReference type="Pfam" id="PF02801">
    <property type="entry name" value="Ketoacyl-synt_C"/>
    <property type="match status" value="2"/>
</dbReference>
<comment type="cofactor">
    <cofactor evidence="1">
        <name>pantetheine 4'-phosphate</name>
        <dbReference type="ChEBI" id="CHEBI:47942"/>
    </cofactor>
</comment>
<dbReference type="SMART" id="SM00825">
    <property type="entry name" value="PKS_KS"/>
    <property type="match status" value="2"/>
</dbReference>
<dbReference type="GO" id="GO:0031177">
    <property type="term" value="F:phosphopantetheine binding"/>
    <property type="evidence" value="ECO:0007669"/>
    <property type="project" value="InterPro"/>
</dbReference>
<dbReference type="FunFam" id="3.40.47.10:FF:000019">
    <property type="entry name" value="Polyketide synthase type I"/>
    <property type="match status" value="2"/>
</dbReference>
<dbReference type="CDD" id="cd08956">
    <property type="entry name" value="KR_3_FAS_SDR_x"/>
    <property type="match status" value="1"/>
</dbReference>
<dbReference type="InterPro" id="IPR001227">
    <property type="entry name" value="Ac_transferase_dom_sf"/>
</dbReference>
<evidence type="ECO:0000256" key="2">
    <source>
        <dbReference type="ARBA" id="ARBA00004792"/>
    </source>
</evidence>
<dbReference type="InterPro" id="IPR006162">
    <property type="entry name" value="Ppantetheine_attach_site"/>
</dbReference>
<dbReference type="InterPro" id="IPR014030">
    <property type="entry name" value="Ketoacyl_synth_N"/>
</dbReference>
<evidence type="ECO:0000256" key="1">
    <source>
        <dbReference type="ARBA" id="ARBA00001957"/>
    </source>
</evidence>
<dbReference type="InterPro" id="IPR013968">
    <property type="entry name" value="PKS_KR"/>
</dbReference>
<keyword evidence="4" id="KW-0597">Phosphoprotein</keyword>
<dbReference type="PROSITE" id="PS00606">
    <property type="entry name" value="KS3_1"/>
    <property type="match status" value="2"/>
</dbReference>
<evidence type="ECO:0000259" key="13">
    <source>
        <dbReference type="PROSITE" id="PS52019"/>
    </source>
</evidence>
<dbReference type="GO" id="GO:0006633">
    <property type="term" value="P:fatty acid biosynthetic process"/>
    <property type="evidence" value="ECO:0007669"/>
    <property type="project" value="InterPro"/>
</dbReference>
<dbReference type="InterPro" id="IPR049552">
    <property type="entry name" value="PKS_DH_N"/>
</dbReference>
<evidence type="ECO:0000256" key="5">
    <source>
        <dbReference type="ARBA" id="ARBA00022679"/>
    </source>
</evidence>
<dbReference type="SUPFAM" id="SSF55048">
    <property type="entry name" value="Probable ACP-binding domain of malonyl-CoA ACP transacylase"/>
    <property type="match status" value="1"/>
</dbReference>
<dbReference type="InterPro" id="IPR016036">
    <property type="entry name" value="Malonyl_transacylase_ACP-bd"/>
</dbReference>
<dbReference type="SMART" id="SM00827">
    <property type="entry name" value="PKS_AT"/>
    <property type="match status" value="1"/>
</dbReference>
<evidence type="ECO:0000256" key="3">
    <source>
        <dbReference type="ARBA" id="ARBA00022450"/>
    </source>
</evidence>
<feature type="region of interest" description="C-terminal hotdog fold" evidence="9">
    <location>
        <begin position="1065"/>
        <end position="1203"/>
    </location>
</feature>
<dbReference type="InterPro" id="IPR014043">
    <property type="entry name" value="Acyl_transferase_dom"/>
</dbReference>
<dbReference type="PROSITE" id="PS50075">
    <property type="entry name" value="CARRIER"/>
    <property type="match status" value="1"/>
</dbReference>
<dbReference type="Pfam" id="PF00550">
    <property type="entry name" value="PP-binding"/>
    <property type="match status" value="1"/>
</dbReference>
<dbReference type="Pfam" id="PF00698">
    <property type="entry name" value="Acyl_transf_1"/>
    <property type="match status" value="1"/>
</dbReference>
<dbReference type="InterPro" id="IPR016039">
    <property type="entry name" value="Thiolase-like"/>
</dbReference>
<dbReference type="SUPFAM" id="SSF51735">
    <property type="entry name" value="NAD(P)-binding Rossmann-fold domains"/>
    <property type="match status" value="2"/>
</dbReference>
<dbReference type="InterPro" id="IPR015083">
    <property type="entry name" value="NorB/c/GfsB-D-like_docking"/>
</dbReference>
<evidence type="ECO:0000256" key="6">
    <source>
        <dbReference type="ARBA" id="ARBA00023194"/>
    </source>
</evidence>
<gene>
    <name evidence="14" type="ORF">HZU44_17110</name>
</gene>
<sequence length="2374" mass="248445">MANDEKLVTYFKKVTADLYQTRQRLQDLERRSREPIAIIGMACRFPGGVRSPEDLWRLLDDGVDAIGPFPQDRGWDIDAIYDPDPEQHGKTYVRDGGFLDGADLFDPAFFEMSPREAIAADAQQRQLLEVSWETFERARIVPQSVRDTPVGVYVGVMYGDYGSRVRDIPEDIEGYLLSGSAGSIASGRVAYSLGLLGPAVTIDTACSSSLVSLHLAAQALRSGDCSLALAGGVTVMSDPTAYIEFSRQRALSADGRCRSFAADADGAGWGEGVGMLLLERLSDAQRNGHRVLAVIRGSAVNQDGASNGLTAPNGPSQQRVIRQALANARLSPQDVDVVEAHGTGTSLGDPIEAQALLATYGQNREHPLWLGSLKSNIGHTQAAAGVAGVIKMVLALQHHHLPKTLHAEHPTPQVDWTTGAVTLLTDAQPWPAREEGGGRRAAVSSFGISGTNAHVILEEAPEPAAPAEAEPAAAPGAEAAAAPVPWLLSARTDQALRDQAHRLAEHPTVSTHEPADVAHALLATRTRFEHRAVVLGTTRHELTTALAALAAGTTHPGVTTGVSAAAGRLTAMFTGQGSQRPGMGSALYATFPAFRDALDEVCAAFPHPLRAAILDDSDGTLHQTRWAQPAIFAVEVALYRLLESFGVTAHAMAGHSIGELTAAHLAGIWTLADAATVVTARARLMQDLPPGGAMLAVQATEAEVLAWIGANGLADHLGVAATNSPNNTVVSGDEEHVDAARQHFTALGRKTRPLRVSHAFHSHRMEPALDEFRAVLETVTFHPARVPVVSTVTGWPLTGEQAADPDYWAQQIRRTVRFHDAITHLRADGTTTFLEIGPDAALTPHVKETAPDATTLHTLRRDHDEVHTLLTAVAHLHTLGVPVIWDPLLTTPPTTHPDLPTYPFQHQRYWLDATGDRADVAAAGLGVAGHPLLGAAVQLADGDGLVLTGRLSRRTHPWLVDHAVMGTVLLPGTAFVELAIRAGDQVGAGRIEEITIEAPLLLPEEGGVQLQVIIGPADPSGHRELGVYSRPDNAEESWTRHVNGFLEPDAAPALDALAEWPPTGAVALDAEHVYERLTETGHGYGPAFQGLRAAWRRGDQVYAEVSLPAEQRADADRFGLHPALLDSALHAIGLGGLLPDEQGRLPFAWNGVTLHASGAADLRIRLTKLGAETVSIAAYDTAGTPVATIDSLALRPVTADQLRDRATDSLYHLDWVPRPLPERAPAGRWVVLSADPDPDLAGALRAAGHDVTSYEGIGTFLAAVAEDAGAVPDAVVLPCPAADPADLVASVHAAGTTVLEALRGWLAEPRLDPARLVLLTTGAVPAGAGPGVTDLAQATVWGLVRSAQVENPDRFVLADVAPDGPTTAAALPGVLASGEPQAALRDGELRVPRLARVEAVDQTGPLGADDVVLLTGGTGVLGGLLARHLVAEHGVRRLVLASRRGAEAAGATELAAQLAEAGAEAEFTACDIADRDAVADLLAAVRPTAVVHVAGVLDDGVLAALTPQRLDAVLRPKVDAAWHLHELTRGLDLSAFVLFSSAAGTFGSAGQANYSAANAFLDALAAHRAAGGLPATSLAWGFWGELSGMTRHLTGTDRQRAARSGVVPMSTAQGLGLFDAALTCGVPAVVPARLDLASVRRADDVPLVLRGLVRAPARRVVEAGGAGAETLRQRLATLTAAERELTVRMLVRTEVAGVLGHESAEAIAAERAFQEMGFDSLTAVELRNRLNAVTGLRLPATLVFDHPTPAAVARLVLTEVGDGPAVAPAPARLVRTVDPTDDDDPVVIVGMACRFPGGVNSPEDLWQLVFTGTDAIGEFPTDRGWDLENLYDPDPTSVGRTYAREGGFLAGPGEFDAAFFGISPREALGLDPQQRLLLETSWEAFERAGITPPTLRGSRTGVFVGAGGQDYANLLTQSPDTFEGYLLTSGSASVISGRLSYTYGLEGPAVTVDTACSASLVALHLASQALRTNECDLALVAGVALMATPTLFIEFSRQRGLATDGRCKAFAAAADGTGWSEGAGVLIIERLSQARANNHPILATVRGSAVNQDGASNGLTAPNGPSQQRVIHQALTNAGLTPHDVHAVEAHGTGTRLGDPIEAQALLATYGQNREHPLWLGSLKSNIGHTQAAAGVAGVIKTVMAIHHGILPKTLHIDQPTPEVDWTTGNIRLLTDTQPWPHHHTPAAPASPPSASAAPTPTSSSNKPHPTPPPHPPQPPHPHSPPPPSPSPSPPKPPPPYTPKPADSSPPSPPTPHPPTPTSPTPSPPPAPPSTTAPSSSPPTTTNSPPPSPHSPTTNPTPPSPPAPPPTPTPEPSSSSPAKAPNGPEWPPNSSPPHPSSPTTSTNAPPPSTPSPAGPSPTPSNTPTTSPTPT</sequence>
<dbReference type="Gene3D" id="1.10.1200.10">
    <property type="entry name" value="ACP-like"/>
    <property type="match status" value="1"/>
</dbReference>
<reference evidence="14" key="1">
    <citation type="submission" date="2020-08" db="EMBL/GenBank/DDBJ databases">
        <title>A bifunctional nitrone conjugated secondary metabolite targeting the ribosome.</title>
        <authorList>
            <person name="Limbrick E.M."/>
            <person name="Graf M."/>
            <person name="Derewacz D.K."/>
            <person name="Nguyen F."/>
            <person name="Spraggins J.M."/>
            <person name="Wieland M."/>
            <person name="Ynigez-Gutierrez A.E."/>
            <person name="Reisman B.J."/>
            <person name="Zinshteyn B."/>
            <person name="McCulloch K."/>
            <person name="Iverson T.M."/>
            <person name="Green R."/>
            <person name="Wilson D.N."/>
            <person name="Bachmann B.O."/>
        </authorList>
    </citation>
    <scope>NUCLEOTIDE SEQUENCE</scope>
    <source>
        <strain evidence="14">Africana</strain>
    </source>
</reference>
<dbReference type="GO" id="GO:0004312">
    <property type="term" value="F:fatty acid synthase activity"/>
    <property type="evidence" value="ECO:0007669"/>
    <property type="project" value="TreeGrafter"/>
</dbReference>
<dbReference type="InterPro" id="IPR020841">
    <property type="entry name" value="PKS_Beta-ketoAc_synthase_dom"/>
</dbReference>
<dbReference type="SUPFAM" id="SSF53901">
    <property type="entry name" value="Thiolase-like"/>
    <property type="match status" value="2"/>
</dbReference>
<dbReference type="SUPFAM" id="SSF52151">
    <property type="entry name" value="FabD/lysophospholipase-like"/>
    <property type="match status" value="1"/>
</dbReference>
<dbReference type="Pfam" id="PF21089">
    <property type="entry name" value="PKS_DH_N"/>
    <property type="match status" value="1"/>
</dbReference>
<keyword evidence="6" id="KW-0045">Antibiotic biosynthesis</keyword>
<feature type="region of interest" description="Disordered" evidence="10">
    <location>
        <begin position="2175"/>
        <end position="2374"/>
    </location>
</feature>
<dbReference type="InterPro" id="IPR014031">
    <property type="entry name" value="Ketoacyl_synth_C"/>
</dbReference>
<keyword evidence="5" id="KW-0808">Transferase</keyword>
<evidence type="ECO:0000256" key="7">
    <source>
        <dbReference type="ARBA" id="ARBA00023268"/>
    </source>
</evidence>
<dbReference type="Gene3D" id="3.40.366.10">
    <property type="entry name" value="Malonyl-Coenzyme A Acyl Carrier Protein, domain 2"/>
    <property type="match status" value="1"/>
</dbReference>
<proteinExistence type="predicted"/>
<dbReference type="InterPro" id="IPR049551">
    <property type="entry name" value="PKS_DH_C"/>
</dbReference>
<comment type="pathway">
    <text evidence="2">Antibiotic biosynthesis.</text>
</comment>
<feature type="active site" description="Proton acceptor; for dehydratase activity" evidence="9">
    <location>
        <position position="962"/>
    </location>
</feature>
<dbReference type="InterPro" id="IPR009081">
    <property type="entry name" value="PP-bd_ACP"/>
</dbReference>
<evidence type="ECO:0000259" key="12">
    <source>
        <dbReference type="PROSITE" id="PS52004"/>
    </source>
</evidence>
<dbReference type="PANTHER" id="PTHR43775">
    <property type="entry name" value="FATTY ACID SYNTHASE"/>
    <property type="match status" value="1"/>
</dbReference>